<feature type="region of interest" description="Disordered" evidence="1">
    <location>
        <begin position="879"/>
        <end position="983"/>
    </location>
</feature>
<name>A0A9C6X248_FRAOC</name>
<dbReference type="InterPro" id="IPR051055">
    <property type="entry name" value="PIF1_helicase"/>
</dbReference>
<dbReference type="Proteomes" id="UP000504606">
    <property type="component" value="Unplaced"/>
</dbReference>
<proteinExistence type="predicted"/>
<feature type="compositionally biased region" description="Low complexity" evidence="1">
    <location>
        <begin position="886"/>
        <end position="922"/>
    </location>
</feature>
<dbReference type="InterPro" id="IPR027417">
    <property type="entry name" value="P-loop_NTPase"/>
</dbReference>
<dbReference type="KEGG" id="foc:113213915"/>
<dbReference type="RefSeq" id="XP_052127742.1">
    <property type="nucleotide sequence ID" value="XM_052271782.1"/>
</dbReference>
<gene>
    <name evidence="3" type="primary">LOC113213915</name>
</gene>
<dbReference type="SUPFAM" id="SSF52540">
    <property type="entry name" value="P-loop containing nucleoside triphosphate hydrolases"/>
    <property type="match status" value="1"/>
</dbReference>
<keyword evidence="2" id="KW-1185">Reference proteome</keyword>
<protein>
    <submittedName>
        <fullName evidence="3">Uncharacterized protein LOC113213915</fullName>
    </submittedName>
</protein>
<feature type="compositionally biased region" description="Basic residues" evidence="1">
    <location>
        <begin position="935"/>
        <end position="944"/>
    </location>
</feature>
<evidence type="ECO:0000313" key="3">
    <source>
        <dbReference type="RefSeq" id="XP_052127742.1"/>
    </source>
</evidence>
<dbReference type="Gene3D" id="3.40.50.300">
    <property type="entry name" value="P-loop containing nucleotide triphosphate hydrolases"/>
    <property type="match status" value="1"/>
</dbReference>
<sequence length="983" mass="111406">MALAHVHGVLWLSGAPNVTNLDKMTDSERENVISYFSSLISAWNPDCNYVVTASHPCRLKISQVEDEIQDLASLVNTVQKHKCSIHCMKMQKKDSKSKAGIQCRHHFPHKLRDSSTIEKYDRGHYEFYPKRYDPNTNKFNGWTIRVIRSNHDFTAILSYNGFVRYIAKYATKGEIKSAELLTILEMIVFNSDAGQTVKNVIQKLFMNLAADRDYSFQEVMHLLKGHKLYQCSRTFVVLNLSANDWQAKADISVLSATEPSQFQEFTDPLDSYARRPGKYERMTLLNVMKWFDVKSFKKYTKERIVRIIPRFQQKNSSTIAEEIWRQNALLNIPWRNIENLLVEESWEKTCSVNGLSIDMFPNPISIVHDELSDEEETEDIDSLKHDDWMSICSLSGQSEDSAYELGKRPLDITYPWSNNTCDINYADILTNFVSESRKTFQIPIANLSIPNLSPDKKNVMNILSRQIDSILDKSPTTYKVPHVCVCEGFAGSGKSVLLQSMVQSVDSKIGSGSAWVMAPTGSSALHVNGQTIHSAVRLNWQDIGNIPDLKGETLFKWRENLFIWFLGNILQLQLPPVGDTPWFKDELTYARDSVVAGSLLYKEIDMVFFLSSQLRQKDMHFLLCLEHISNRIVTEEDKLVLKSRIKTPSEIENLPEFVDAVHLFSKKKDVDLYNLTKLVKENRPVLRIDAENNSRHAKACSSDKALGLPQILFLSIGCRVMLKKNLWVDGGLVNGSIGTLIDIVYKSEDDESPFALIIKFDSYYGPVMDNGGIPFIRYTNSWYAKNILCSRNMFPVILAYAVTIYKSEGLTLPKVVFHALAKEMAAGEFYVALSRVKNLSYLCIAYEGAIEDCPLFHLNPTIYKEKLAAIEKLKLKERQRLDGSESENSSNTQSTSGNEQLNPSTDMSSSSPISESPTSTSSVNHNDVEAGHSKSPPKRRHRKKDITQNSTESDSETVTKRQRLIGCETENSSNSPSTSLNMS</sequence>
<reference evidence="3" key="1">
    <citation type="submission" date="2025-08" db="UniProtKB">
        <authorList>
            <consortium name="RefSeq"/>
        </authorList>
    </citation>
    <scope>IDENTIFICATION</scope>
    <source>
        <tissue evidence="3">Whole organism</tissue>
    </source>
</reference>
<accession>A0A9C6X248</accession>
<dbReference type="OrthoDB" id="416437at2759"/>
<dbReference type="GeneID" id="113213915"/>
<dbReference type="CDD" id="cd18809">
    <property type="entry name" value="SF1_C_RecD"/>
    <property type="match status" value="1"/>
</dbReference>
<dbReference type="AlphaFoldDB" id="A0A9C6X248"/>
<organism evidence="2 3">
    <name type="scientific">Frankliniella occidentalis</name>
    <name type="common">Western flower thrips</name>
    <name type="synonym">Euthrips occidentalis</name>
    <dbReference type="NCBI Taxonomy" id="133901"/>
    <lineage>
        <taxon>Eukaryota</taxon>
        <taxon>Metazoa</taxon>
        <taxon>Ecdysozoa</taxon>
        <taxon>Arthropoda</taxon>
        <taxon>Hexapoda</taxon>
        <taxon>Insecta</taxon>
        <taxon>Pterygota</taxon>
        <taxon>Neoptera</taxon>
        <taxon>Paraneoptera</taxon>
        <taxon>Thysanoptera</taxon>
        <taxon>Terebrantia</taxon>
        <taxon>Thripoidea</taxon>
        <taxon>Thripidae</taxon>
        <taxon>Frankliniella</taxon>
    </lineage>
</organism>
<feature type="compositionally biased region" description="Low complexity" evidence="1">
    <location>
        <begin position="971"/>
        <end position="983"/>
    </location>
</feature>
<evidence type="ECO:0000256" key="1">
    <source>
        <dbReference type="SAM" id="MobiDB-lite"/>
    </source>
</evidence>
<evidence type="ECO:0000313" key="2">
    <source>
        <dbReference type="Proteomes" id="UP000504606"/>
    </source>
</evidence>
<dbReference type="PANTHER" id="PTHR47642">
    <property type="entry name" value="ATP-DEPENDENT DNA HELICASE"/>
    <property type="match status" value="1"/>
</dbReference>